<proteinExistence type="predicted"/>
<evidence type="ECO:0000313" key="2">
    <source>
        <dbReference type="Proteomes" id="UP000194218"/>
    </source>
</evidence>
<gene>
    <name evidence="1" type="ORF">CAG99_01260</name>
</gene>
<organism evidence="1 2">
    <name type="scientific">Streptomyces marincola</name>
    <dbReference type="NCBI Taxonomy" id="2878388"/>
    <lineage>
        <taxon>Bacteria</taxon>
        <taxon>Bacillati</taxon>
        <taxon>Actinomycetota</taxon>
        <taxon>Actinomycetes</taxon>
        <taxon>Kitasatosporales</taxon>
        <taxon>Streptomycetaceae</taxon>
        <taxon>Streptomyces</taxon>
    </lineage>
</organism>
<dbReference type="KEGG" id="smao:CAG99_01260"/>
<dbReference type="Proteomes" id="UP000194218">
    <property type="component" value="Chromosome"/>
</dbReference>
<dbReference type="RefSeq" id="WP_086157162.1">
    <property type="nucleotide sequence ID" value="NZ_CP021121.1"/>
</dbReference>
<dbReference type="EMBL" id="CP021121">
    <property type="protein sequence ID" value="ARQ67637.1"/>
    <property type="molecule type" value="Genomic_DNA"/>
</dbReference>
<evidence type="ECO:0008006" key="3">
    <source>
        <dbReference type="Google" id="ProtNLM"/>
    </source>
</evidence>
<keyword evidence="2" id="KW-1185">Reference proteome</keyword>
<protein>
    <recommendedName>
        <fullName evidence="3">Peptide chain release factor 1</fullName>
    </recommendedName>
</protein>
<dbReference type="InterPro" id="IPR040701">
    <property type="entry name" value="Bact_RF_family2"/>
</dbReference>
<accession>A0A1W7CSA8</accession>
<evidence type="ECO:0000313" key="1">
    <source>
        <dbReference type="EMBL" id="ARQ67637.1"/>
    </source>
</evidence>
<dbReference type="Pfam" id="PF18844">
    <property type="entry name" value="baeRF_family2"/>
    <property type="match status" value="1"/>
</dbReference>
<reference evidence="1 2" key="1">
    <citation type="submission" date="2017-05" db="EMBL/GenBank/DDBJ databases">
        <title>Complete genome sequence of Streptomyces sp. SCSIO 03032 revealed the diverse biosynthetic pathways for its bioactive secondary metabolites.</title>
        <authorList>
            <person name="Ma L."/>
            <person name="Zhu Y."/>
            <person name="Zhang W."/>
            <person name="Zhang G."/>
            <person name="Tian X."/>
            <person name="Zhang S."/>
            <person name="Zhang C."/>
        </authorList>
    </citation>
    <scope>NUCLEOTIDE SEQUENCE [LARGE SCALE GENOMIC DNA]</scope>
    <source>
        <strain evidence="1 2">SCSIO 03032</strain>
    </source>
</reference>
<name>A0A1W7CSA8_9ACTN</name>
<sequence length="390" mass="41654">MNLGFLNPLLHRPGPWATVYLDTSAVAENAVEVRELQARDACDRLAELGADEATCRAVYGALADAGREDAGHAVFATDGEVVLNVPLNTPPPSPPQAAWSVLPRLAPLLEYGGGDPACLVAFVDRKGADLELLGSHGRPRPEGQVEGRDWPLHRTGRDDWHERHFQLAVENTWEENAALIADRLTAEAARTEAELLVLAGDPRQRRAVHDRLPEELRAATVETEHGGRAAGASRELLDAEVARARAERVRAHADEVLDRFMAGRSPAGEHIDAAEGVPALVDAAREHRIDELLVRSGGTDLHQEVWVGHEPDQVALRRSDSQYLGEPSPAAARADDALLRSAAATGASVIALPADDRADGGHRVPVGGLGALLRWPYQGAVPGGGARPDG</sequence>
<dbReference type="OrthoDB" id="5179393at2"/>
<dbReference type="AlphaFoldDB" id="A0A1W7CSA8"/>